<evidence type="ECO:0000256" key="3">
    <source>
        <dbReference type="PROSITE-ProRule" id="PRU10038"/>
    </source>
</evidence>
<dbReference type="RefSeq" id="WP_344452425.1">
    <property type="nucleotide sequence ID" value="NZ_BAAATZ010000018.1"/>
</dbReference>
<keyword evidence="2 5" id="KW-0378">Hydrolase</keyword>
<dbReference type="InterPro" id="IPR050300">
    <property type="entry name" value="GDXG_lipolytic_enzyme"/>
</dbReference>
<dbReference type="PANTHER" id="PTHR48081">
    <property type="entry name" value="AB HYDROLASE SUPERFAMILY PROTEIN C4A8.06C"/>
    <property type="match status" value="1"/>
</dbReference>
<proteinExistence type="inferred from homology"/>
<evidence type="ECO:0000313" key="6">
    <source>
        <dbReference type="Proteomes" id="UP001501842"/>
    </source>
</evidence>
<dbReference type="InterPro" id="IPR013094">
    <property type="entry name" value="AB_hydrolase_3"/>
</dbReference>
<gene>
    <name evidence="5" type="ORF">GCM10010439_43370</name>
</gene>
<dbReference type="Gene3D" id="3.40.50.1820">
    <property type="entry name" value="alpha/beta hydrolase"/>
    <property type="match status" value="1"/>
</dbReference>
<dbReference type="GO" id="GO:0016787">
    <property type="term" value="F:hydrolase activity"/>
    <property type="evidence" value="ECO:0007669"/>
    <property type="project" value="UniProtKB-KW"/>
</dbReference>
<feature type="active site" evidence="3">
    <location>
        <position position="159"/>
    </location>
</feature>
<comment type="caution">
    <text evidence="5">The sequence shown here is derived from an EMBL/GenBank/DDBJ whole genome shotgun (WGS) entry which is preliminary data.</text>
</comment>
<reference evidence="5 6" key="1">
    <citation type="journal article" date="2019" name="Int. J. Syst. Evol. Microbiol.">
        <title>The Global Catalogue of Microorganisms (GCM) 10K type strain sequencing project: providing services to taxonomists for standard genome sequencing and annotation.</title>
        <authorList>
            <consortium name="The Broad Institute Genomics Platform"/>
            <consortium name="The Broad Institute Genome Sequencing Center for Infectious Disease"/>
            <person name="Wu L."/>
            <person name="Ma J."/>
        </authorList>
    </citation>
    <scope>NUCLEOTIDE SEQUENCE [LARGE SCALE GENOMIC DNA]</scope>
    <source>
        <strain evidence="5 6">JCM 8201</strain>
    </source>
</reference>
<sequence>MALDPLSQKIVDVLSAGFPRVGETVFDAAEARASLAALPAKAEIPRTPVARIEDRTVPGTAGPIPVRLYWPGEDARNLPVVVFFHGGGFVFGNLDGHDAMARDLCAGAGAIVVSVDYRLAPEHPCPAAAEDAYSSLLWVHENAVSLGGDPARIGVAGDSAGGNLAAVTCLRSRDEKGPAISHQLLIYPALDSAQSTASYTAHAEGGFLTARAMAWFWEQYLGPEADGGHPYVSPLRAPDLSGLPPACVITAEHDPLRDEGEAYAIRLAESGVGAEVHRFDGAFHGFLSVSHILGYAREALSLAASAQRKALGTE</sequence>
<dbReference type="PANTHER" id="PTHR48081:SF8">
    <property type="entry name" value="ALPHA_BETA HYDROLASE FOLD-3 DOMAIN-CONTAINING PROTEIN-RELATED"/>
    <property type="match status" value="1"/>
</dbReference>
<dbReference type="PROSITE" id="PS01174">
    <property type="entry name" value="LIPASE_GDXG_SER"/>
    <property type="match status" value="1"/>
</dbReference>
<dbReference type="Pfam" id="PF07859">
    <property type="entry name" value="Abhydrolase_3"/>
    <property type="match status" value="1"/>
</dbReference>
<organism evidence="5 6">
    <name type="scientific">Actinocorallia aurantiaca</name>
    <dbReference type="NCBI Taxonomy" id="46204"/>
    <lineage>
        <taxon>Bacteria</taxon>
        <taxon>Bacillati</taxon>
        <taxon>Actinomycetota</taxon>
        <taxon>Actinomycetes</taxon>
        <taxon>Streptosporangiales</taxon>
        <taxon>Thermomonosporaceae</taxon>
        <taxon>Actinocorallia</taxon>
    </lineage>
</organism>
<evidence type="ECO:0000256" key="2">
    <source>
        <dbReference type="ARBA" id="ARBA00022801"/>
    </source>
</evidence>
<evidence type="ECO:0000256" key="1">
    <source>
        <dbReference type="ARBA" id="ARBA00010515"/>
    </source>
</evidence>
<dbReference type="InterPro" id="IPR029058">
    <property type="entry name" value="AB_hydrolase_fold"/>
</dbReference>
<accession>A0ABN3UD06</accession>
<keyword evidence="6" id="KW-1185">Reference proteome</keyword>
<protein>
    <submittedName>
        <fullName evidence="5">Alpha/beta hydrolase</fullName>
    </submittedName>
</protein>
<evidence type="ECO:0000313" key="5">
    <source>
        <dbReference type="EMBL" id="GAA2730406.1"/>
    </source>
</evidence>
<dbReference type="SUPFAM" id="SSF53474">
    <property type="entry name" value="alpha/beta-Hydrolases"/>
    <property type="match status" value="1"/>
</dbReference>
<name>A0ABN3UD06_9ACTN</name>
<comment type="similarity">
    <text evidence="1">Belongs to the 'GDXG' lipolytic enzyme family.</text>
</comment>
<evidence type="ECO:0000259" key="4">
    <source>
        <dbReference type="Pfam" id="PF07859"/>
    </source>
</evidence>
<dbReference type="EMBL" id="BAAATZ010000018">
    <property type="protein sequence ID" value="GAA2730406.1"/>
    <property type="molecule type" value="Genomic_DNA"/>
</dbReference>
<dbReference type="Proteomes" id="UP001501842">
    <property type="component" value="Unassembled WGS sequence"/>
</dbReference>
<feature type="domain" description="Alpha/beta hydrolase fold-3" evidence="4">
    <location>
        <begin position="81"/>
        <end position="287"/>
    </location>
</feature>
<dbReference type="InterPro" id="IPR033140">
    <property type="entry name" value="Lipase_GDXG_put_SER_AS"/>
</dbReference>